<name>A0A6G1I6U6_9PEZI</name>
<reference evidence="3" key="1">
    <citation type="journal article" date="2020" name="Stud. Mycol.">
        <title>101 Dothideomycetes genomes: a test case for predicting lifestyles and emergence of pathogens.</title>
        <authorList>
            <person name="Haridas S."/>
            <person name="Albert R."/>
            <person name="Binder M."/>
            <person name="Bloem J."/>
            <person name="Labutti K."/>
            <person name="Salamov A."/>
            <person name="Andreopoulos B."/>
            <person name="Baker S."/>
            <person name="Barry K."/>
            <person name="Bills G."/>
            <person name="Bluhm B."/>
            <person name="Cannon C."/>
            <person name="Castanera R."/>
            <person name="Culley D."/>
            <person name="Daum C."/>
            <person name="Ezra D."/>
            <person name="Gonzalez J."/>
            <person name="Henrissat B."/>
            <person name="Kuo A."/>
            <person name="Liang C."/>
            <person name="Lipzen A."/>
            <person name="Lutzoni F."/>
            <person name="Magnuson J."/>
            <person name="Mondo S."/>
            <person name="Nolan M."/>
            <person name="Ohm R."/>
            <person name="Pangilinan J."/>
            <person name="Park H.-J."/>
            <person name="Ramirez L."/>
            <person name="Alfaro M."/>
            <person name="Sun H."/>
            <person name="Tritt A."/>
            <person name="Yoshinaga Y."/>
            <person name="Zwiers L.-H."/>
            <person name="Turgeon B."/>
            <person name="Goodwin S."/>
            <person name="Spatafora J."/>
            <person name="Crous P."/>
            <person name="Grigoriev I."/>
        </authorList>
    </citation>
    <scope>NUCLEOTIDE SEQUENCE</scope>
    <source>
        <strain evidence="3">CBS 262.69</strain>
    </source>
</reference>
<feature type="signal peptide" evidence="2">
    <location>
        <begin position="1"/>
        <end position="18"/>
    </location>
</feature>
<proteinExistence type="predicted"/>
<accession>A0A6G1I6U6</accession>
<feature type="compositionally biased region" description="Gly residues" evidence="1">
    <location>
        <begin position="126"/>
        <end position="146"/>
    </location>
</feature>
<feature type="region of interest" description="Disordered" evidence="1">
    <location>
        <begin position="109"/>
        <end position="207"/>
    </location>
</feature>
<dbReference type="EMBL" id="ML996689">
    <property type="protein sequence ID" value="KAF2403789.1"/>
    <property type="molecule type" value="Genomic_DNA"/>
</dbReference>
<dbReference type="Proteomes" id="UP000799640">
    <property type="component" value="Unassembled WGS sequence"/>
</dbReference>
<sequence length="240" mass="22733">MARLLFAFLLTTLSLSNAQLTYNPSSSPPSLACAPSGSKLTYCASTALLAFCGNSTTPSPPGLTACPPQMVCRQTSPSSGDAQCVVSSATTPPAGDIHIYVNGPAACAKSPGHPTGPGSGTSPAGPGSGSGGSGGSGSGGSGGSGGAAHPSGRPWQPSGVGPGRNAPGPTGAAGTGGVRPPVPGPTLAPGWKNGQKPSATTTGQAPSGTAVKGVFGGAASSVRVGWMVVVGVFGAVVVVL</sequence>
<evidence type="ECO:0008006" key="5">
    <source>
        <dbReference type="Google" id="ProtNLM"/>
    </source>
</evidence>
<evidence type="ECO:0000256" key="2">
    <source>
        <dbReference type="SAM" id="SignalP"/>
    </source>
</evidence>
<evidence type="ECO:0000313" key="3">
    <source>
        <dbReference type="EMBL" id="KAF2403789.1"/>
    </source>
</evidence>
<evidence type="ECO:0000256" key="1">
    <source>
        <dbReference type="SAM" id="MobiDB-lite"/>
    </source>
</evidence>
<keyword evidence="2" id="KW-0732">Signal</keyword>
<protein>
    <recommendedName>
        <fullName evidence="5">Extracellular membrane protein CFEM domain-containing protein</fullName>
    </recommendedName>
</protein>
<dbReference type="AlphaFoldDB" id="A0A6G1I6U6"/>
<evidence type="ECO:0000313" key="4">
    <source>
        <dbReference type="Proteomes" id="UP000799640"/>
    </source>
</evidence>
<feature type="chain" id="PRO_5026297664" description="Extracellular membrane protein CFEM domain-containing protein" evidence="2">
    <location>
        <begin position="19"/>
        <end position="240"/>
    </location>
</feature>
<feature type="compositionally biased region" description="Polar residues" evidence="1">
    <location>
        <begin position="195"/>
        <end position="207"/>
    </location>
</feature>
<gene>
    <name evidence="3" type="ORF">EJ06DRAFT_554025</name>
</gene>
<organism evidence="3 4">
    <name type="scientific">Trichodelitschia bisporula</name>
    <dbReference type="NCBI Taxonomy" id="703511"/>
    <lineage>
        <taxon>Eukaryota</taxon>
        <taxon>Fungi</taxon>
        <taxon>Dikarya</taxon>
        <taxon>Ascomycota</taxon>
        <taxon>Pezizomycotina</taxon>
        <taxon>Dothideomycetes</taxon>
        <taxon>Dothideomycetes incertae sedis</taxon>
        <taxon>Phaeotrichales</taxon>
        <taxon>Phaeotrichaceae</taxon>
        <taxon>Trichodelitschia</taxon>
    </lineage>
</organism>
<keyword evidence="4" id="KW-1185">Reference proteome</keyword>